<sequence length="157" mass="17815">MGSHYSIGIQQEDDSFLMPLSSKIPHPLLHIDLQVRWVSSLNRDIILDSLNRSISDRRDVFLSEGNARNIIHSLIADFGLSQKFVDTVVVPYIFLYVQNADFRPTNRGRQVIVLRIKIRVVMSPADEIGDLVDESMANSVRFKPASKSSIEALERVH</sequence>
<evidence type="ECO:0000313" key="2">
    <source>
        <dbReference type="Proteomes" id="UP001472677"/>
    </source>
</evidence>
<reference evidence="1 2" key="1">
    <citation type="journal article" date="2024" name="G3 (Bethesda)">
        <title>Genome assembly of Hibiscus sabdariffa L. provides insights into metabolisms of medicinal natural products.</title>
        <authorList>
            <person name="Kim T."/>
        </authorList>
    </citation>
    <scope>NUCLEOTIDE SEQUENCE [LARGE SCALE GENOMIC DNA]</scope>
    <source>
        <strain evidence="1">TK-2024</strain>
        <tissue evidence="1">Old leaves</tissue>
    </source>
</reference>
<evidence type="ECO:0000313" key="1">
    <source>
        <dbReference type="EMBL" id="KAK8480796.1"/>
    </source>
</evidence>
<dbReference type="EMBL" id="JBBPBM010001988">
    <property type="protein sequence ID" value="KAK8480796.1"/>
    <property type="molecule type" value="Genomic_DNA"/>
</dbReference>
<keyword evidence="2" id="KW-1185">Reference proteome</keyword>
<proteinExistence type="predicted"/>
<accession>A0ABR1ZKH8</accession>
<protein>
    <submittedName>
        <fullName evidence="1">Uncharacterized protein</fullName>
    </submittedName>
</protein>
<dbReference type="Proteomes" id="UP001472677">
    <property type="component" value="Unassembled WGS sequence"/>
</dbReference>
<organism evidence="1 2">
    <name type="scientific">Hibiscus sabdariffa</name>
    <name type="common">roselle</name>
    <dbReference type="NCBI Taxonomy" id="183260"/>
    <lineage>
        <taxon>Eukaryota</taxon>
        <taxon>Viridiplantae</taxon>
        <taxon>Streptophyta</taxon>
        <taxon>Embryophyta</taxon>
        <taxon>Tracheophyta</taxon>
        <taxon>Spermatophyta</taxon>
        <taxon>Magnoliopsida</taxon>
        <taxon>eudicotyledons</taxon>
        <taxon>Gunneridae</taxon>
        <taxon>Pentapetalae</taxon>
        <taxon>rosids</taxon>
        <taxon>malvids</taxon>
        <taxon>Malvales</taxon>
        <taxon>Malvaceae</taxon>
        <taxon>Malvoideae</taxon>
        <taxon>Hibiscus</taxon>
    </lineage>
</organism>
<comment type="caution">
    <text evidence="1">The sequence shown here is derived from an EMBL/GenBank/DDBJ whole genome shotgun (WGS) entry which is preliminary data.</text>
</comment>
<name>A0ABR1ZKH8_9ROSI</name>
<gene>
    <name evidence="1" type="ORF">V6N12_020997</name>
</gene>